<dbReference type="Proteomes" id="UP001202328">
    <property type="component" value="Unassembled WGS sequence"/>
</dbReference>
<organism evidence="1 2">
    <name type="scientific">Papaver atlanticum</name>
    <dbReference type="NCBI Taxonomy" id="357466"/>
    <lineage>
        <taxon>Eukaryota</taxon>
        <taxon>Viridiplantae</taxon>
        <taxon>Streptophyta</taxon>
        <taxon>Embryophyta</taxon>
        <taxon>Tracheophyta</taxon>
        <taxon>Spermatophyta</taxon>
        <taxon>Magnoliopsida</taxon>
        <taxon>Ranunculales</taxon>
        <taxon>Papaveraceae</taxon>
        <taxon>Papaveroideae</taxon>
        <taxon>Papaver</taxon>
    </lineage>
</organism>
<protein>
    <submittedName>
        <fullName evidence="1">Uncharacterized protein</fullName>
    </submittedName>
</protein>
<proteinExistence type="predicted"/>
<comment type="caution">
    <text evidence="1">The sequence shown here is derived from an EMBL/GenBank/DDBJ whole genome shotgun (WGS) entry which is preliminary data.</text>
</comment>
<evidence type="ECO:0000313" key="2">
    <source>
        <dbReference type="Proteomes" id="UP001202328"/>
    </source>
</evidence>
<evidence type="ECO:0000313" key="1">
    <source>
        <dbReference type="EMBL" id="KAI3942165.1"/>
    </source>
</evidence>
<keyword evidence="2" id="KW-1185">Reference proteome</keyword>
<dbReference type="AlphaFoldDB" id="A0AAD4XS65"/>
<reference evidence="1" key="1">
    <citation type="submission" date="2022-04" db="EMBL/GenBank/DDBJ databases">
        <title>A functionally conserved STORR gene fusion in Papaver species that diverged 16.8 million years ago.</title>
        <authorList>
            <person name="Catania T."/>
        </authorList>
    </citation>
    <scope>NUCLEOTIDE SEQUENCE</scope>
    <source>
        <strain evidence="1">S-188037</strain>
    </source>
</reference>
<name>A0AAD4XS65_9MAGN</name>
<accession>A0AAD4XS65</accession>
<dbReference type="EMBL" id="JAJJMB010004716">
    <property type="protein sequence ID" value="KAI3942165.1"/>
    <property type="molecule type" value="Genomic_DNA"/>
</dbReference>
<sequence>MVAIKLGSTAIGLKSKGVVVVVEKSITSPLLLSFLPNHFLLHKLAERWGRPVYANIQLFIQFHPTVDVAALPDDLYGCCHSLTNGLMIEGH</sequence>
<gene>
    <name evidence="1" type="ORF">MKW98_003764</name>
</gene>